<sequence>SYFHQSFVFTFDRRFGHSVIEQGFESTLSVKRILLKDNGGKYTFFINFSQVLDLEDS</sequence>
<dbReference type="InParanoid" id="A0A1X7VI56"/>
<accession>A0A1X7VI56</accession>
<organism evidence="1">
    <name type="scientific">Amphimedon queenslandica</name>
    <name type="common">Sponge</name>
    <dbReference type="NCBI Taxonomy" id="400682"/>
    <lineage>
        <taxon>Eukaryota</taxon>
        <taxon>Metazoa</taxon>
        <taxon>Porifera</taxon>
        <taxon>Demospongiae</taxon>
        <taxon>Heteroscleromorpha</taxon>
        <taxon>Haplosclerida</taxon>
        <taxon>Niphatidae</taxon>
        <taxon>Amphimedon</taxon>
    </lineage>
</organism>
<evidence type="ECO:0000313" key="1">
    <source>
        <dbReference type="EnsemblMetazoa" id="Aqu2.1.40026_001"/>
    </source>
</evidence>
<dbReference type="EnsemblMetazoa" id="Aqu2.1.40026_001">
    <property type="protein sequence ID" value="Aqu2.1.40026_001"/>
    <property type="gene ID" value="Aqu2.1.40026"/>
</dbReference>
<reference evidence="1" key="1">
    <citation type="submission" date="2017-05" db="UniProtKB">
        <authorList>
            <consortium name="EnsemblMetazoa"/>
        </authorList>
    </citation>
    <scope>IDENTIFICATION</scope>
</reference>
<proteinExistence type="predicted"/>
<dbReference type="AlphaFoldDB" id="A0A1X7VI56"/>
<protein>
    <submittedName>
        <fullName evidence="1">Uncharacterized protein</fullName>
    </submittedName>
</protein>
<name>A0A1X7VI56_AMPQE</name>